<proteinExistence type="predicted"/>
<feature type="compositionally biased region" description="Polar residues" evidence="1">
    <location>
        <begin position="34"/>
        <end position="43"/>
    </location>
</feature>
<dbReference type="HOGENOM" id="CLU_3239731_0_0_7"/>
<dbReference type="EMBL" id="CP003969">
    <property type="protein sequence ID" value="AGP36757.1"/>
    <property type="molecule type" value="Genomic_DNA"/>
</dbReference>
<accession>S4XU61</accession>
<dbReference type="AlphaFoldDB" id="S4XU61"/>
<evidence type="ECO:0000313" key="3">
    <source>
        <dbReference type="Proteomes" id="UP000014803"/>
    </source>
</evidence>
<reference evidence="2 3" key="1">
    <citation type="journal article" date="2013" name="Sci. Rep.">
        <title>Extraordinary expansion of a Sorangium cellulosum genome from an alkaline milieu.</title>
        <authorList>
            <person name="Han K."/>
            <person name="Li Z.F."/>
            <person name="Peng R."/>
            <person name="Zhu L.P."/>
            <person name="Zhou T."/>
            <person name="Wang L.G."/>
            <person name="Li S.G."/>
            <person name="Zhang X.B."/>
            <person name="Hu W."/>
            <person name="Wu Z.H."/>
            <person name="Qin N."/>
            <person name="Li Y.Z."/>
        </authorList>
    </citation>
    <scope>NUCLEOTIDE SEQUENCE [LARGE SCALE GENOMIC DNA]</scope>
    <source>
        <strain evidence="2 3">So0157-2</strain>
    </source>
</reference>
<organism evidence="2 3">
    <name type="scientific">Sorangium cellulosum So0157-2</name>
    <dbReference type="NCBI Taxonomy" id="1254432"/>
    <lineage>
        <taxon>Bacteria</taxon>
        <taxon>Pseudomonadati</taxon>
        <taxon>Myxococcota</taxon>
        <taxon>Polyangia</taxon>
        <taxon>Polyangiales</taxon>
        <taxon>Polyangiaceae</taxon>
        <taxon>Sorangium</taxon>
    </lineage>
</organism>
<protein>
    <submittedName>
        <fullName evidence="2">Uncharacterized protein</fullName>
    </submittedName>
</protein>
<evidence type="ECO:0000256" key="1">
    <source>
        <dbReference type="SAM" id="MobiDB-lite"/>
    </source>
</evidence>
<dbReference type="KEGG" id="scu:SCE1572_21035"/>
<feature type="compositionally biased region" description="Low complexity" evidence="1">
    <location>
        <begin position="1"/>
        <end position="33"/>
    </location>
</feature>
<sequence>MRLSRAAVPSIAPSSSSVSVSSTRTSVLTTSRAISSNPSGASA</sequence>
<dbReference type="STRING" id="1254432.SCE1572_21035"/>
<name>S4XU61_SORCE</name>
<feature type="region of interest" description="Disordered" evidence="1">
    <location>
        <begin position="1"/>
        <end position="43"/>
    </location>
</feature>
<dbReference type="Proteomes" id="UP000014803">
    <property type="component" value="Chromosome"/>
</dbReference>
<gene>
    <name evidence="2" type="ORF">SCE1572_21035</name>
</gene>
<evidence type="ECO:0000313" key="2">
    <source>
        <dbReference type="EMBL" id="AGP36757.1"/>
    </source>
</evidence>